<accession>A0A939BR74</accession>
<keyword evidence="2" id="KW-1185">Reference proteome</keyword>
<name>A0A939BR74_9BACL</name>
<dbReference type="Gene3D" id="3.40.50.880">
    <property type="match status" value="1"/>
</dbReference>
<dbReference type="InterPro" id="IPR044668">
    <property type="entry name" value="PuuD-like"/>
</dbReference>
<dbReference type="RefSeq" id="WP_204516908.1">
    <property type="nucleotide sequence ID" value="NZ_BAABIN010000015.1"/>
</dbReference>
<gene>
    <name evidence="1" type="ORF">JOD01_000771</name>
</gene>
<organism evidence="1 2">
    <name type="scientific">Brevibacillus fulvus</name>
    <dbReference type="NCBI Taxonomy" id="1125967"/>
    <lineage>
        <taxon>Bacteria</taxon>
        <taxon>Bacillati</taxon>
        <taxon>Bacillota</taxon>
        <taxon>Bacilli</taxon>
        <taxon>Bacillales</taxon>
        <taxon>Paenibacillaceae</taxon>
        <taxon>Brevibacillus</taxon>
    </lineage>
</organism>
<dbReference type="CDD" id="cd01745">
    <property type="entry name" value="GATase1_2"/>
    <property type="match status" value="1"/>
</dbReference>
<dbReference type="GO" id="GO:0005829">
    <property type="term" value="C:cytosol"/>
    <property type="evidence" value="ECO:0007669"/>
    <property type="project" value="TreeGrafter"/>
</dbReference>
<proteinExistence type="predicted"/>
<dbReference type="GO" id="GO:0006598">
    <property type="term" value="P:polyamine catabolic process"/>
    <property type="evidence" value="ECO:0007669"/>
    <property type="project" value="TreeGrafter"/>
</dbReference>
<comment type="caution">
    <text evidence="1">The sequence shown here is derived from an EMBL/GenBank/DDBJ whole genome shotgun (WGS) entry which is preliminary data.</text>
</comment>
<evidence type="ECO:0000313" key="2">
    <source>
        <dbReference type="Proteomes" id="UP000717624"/>
    </source>
</evidence>
<dbReference type="GO" id="GO:0033969">
    <property type="term" value="F:gamma-glutamyl-gamma-aminobutyrate hydrolase activity"/>
    <property type="evidence" value="ECO:0007669"/>
    <property type="project" value="TreeGrafter"/>
</dbReference>
<dbReference type="SUPFAM" id="SSF52317">
    <property type="entry name" value="Class I glutamine amidotransferase-like"/>
    <property type="match status" value="1"/>
</dbReference>
<dbReference type="InterPro" id="IPR029062">
    <property type="entry name" value="Class_I_gatase-like"/>
</dbReference>
<dbReference type="PROSITE" id="PS51273">
    <property type="entry name" value="GATASE_TYPE_1"/>
    <property type="match status" value="1"/>
</dbReference>
<reference evidence="1" key="1">
    <citation type="submission" date="2021-01" db="EMBL/GenBank/DDBJ databases">
        <title>Genomic Encyclopedia of Type Strains, Phase IV (KMG-IV): sequencing the most valuable type-strain genomes for metagenomic binning, comparative biology and taxonomic classification.</title>
        <authorList>
            <person name="Goeker M."/>
        </authorList>
    </citation>
    <scope>NUCLEOTIDE SEQUENCE</scope>
    <source>
        <strain evidence="1">DSM 25523</strain>
    </source>
</reference>
<dbReference type="PANTHER" id="PTHR43235:SF1">
    <property type="entry name" value="GLUTAMINE AMIDOTRANSFERASE PB2B2.05-RELATED"/>
    <property type="match status" value="1"/>
</dbReference>
<dbReference type="InterPro" id="IPR011697">
    <property type="entry name" value="Peptidase_C26"/>
</dbReference>
<keyword evidence="1" id="KW-0315">Glutamine amidotransferase</keyword>
<sequence>MRPIIGITAPLREGKVILSQDVNDSILDGGGLPFTLPYTANLEVLRELTGRLDGLLLTGGVDVDPSLFGEEPLPGLGEIMPERDELEMRLTQLALAQNLPILAICRGVQLLNVVAGGTLYQDLASQKEQVLQHSQKAPRDYLSHSVEIAAGSKLEQIIGSRRIKVNSFHHQAVKQPAAGFRVSALAGDGVIEAIESERHPYVIGVQWHPENTWRNDEPSQKLFASFIEACKS</sequence>
<protein>
    <submittedName>
        <fullName evidence="1">Glutamine amidotransferase</fullName>
    </submittedName>
</protein>
<evidence type="ECO:0000313" key="1">
    <source>
        <dbReference type="EMBL" id="MBM7589173.1"/>
    </source>
</evidence>
<dbReference type="AlphaFoldDB" id="A0A939BR74"/>
<dbReference type="PANTHER" id="PTHR43235">
    <property type="entry name" value="GLUTAMINE AMIDOTRANSFERASE PB2B2.05-RELATED"/>
    <property type="match status" value="1"/>
</dbReference>
<dbReference type="Proteomes" id="UP000717624">
    <property type="component" value="Unassembled WGS sequence"/>
</dbReference>
<dbReference type="Pfam" id="PF07722">
    <property type="entry name" value="Peptidase_C26"/>
    <property type="match status" value="1"/>
</dbReference>
<dbReference type="EMBL" id="JAFBEB010000002">
    <property type="protein sequence ID" value="MBM7589173.1"/>
    <property type="molecule type" value="Genomic_DNA"/>
</dbReference>
<dbReference type="FunFam" id="3.40.50.880:FF:000030">
    <property type="entry name" value="Gamma-glutamyl-gamma-aminobutyrate hydrolase PuuD"/>
    <property type="match status" value="1"/>
</dbReference>